<dbReference type="PANTHER" id="PTHR38448">
    <property type="entry name" value="REGULATORY PROTEIN YLBF-RELATED"/>
    <property type="match status" value="1"/>
</dbReference>
<dbReference type="InterPro" id="IPR023378">
    <property type="entry name" value="YheA/YmcA-like_dom_sf"/>
</dbReference>
<dbReference type="Proteomes" id="UP000287857">
    <property type="component" value="Unassembled WGS sequence"/>
</dbReference>
<organism evidence="1 2">
    <name type="scientific">Vagococcus vulneris</name>
    <dbReference type="NCBI Taxonomy" id="1977869"/>
    <lineage>
        <taxon>Bacteria</taxon>
        <taxon>Bacillati</taxon>
        <taxon>Bacillota</taxon>
        <taxon>Bacilli</taxon>
        <taxon>Lactobacillales</taxon>
        <taxon>Enterococcaceae</taxon>
        <taxon>Vagococcus</taxon>
    </lineage>
</organism>
<evidence type="ECO:0000313" key="1">
    <source>
        <dbReference type="EMBL" id="RSU00298.1"/>
    </source>
</evidence>
<name>A0A430A1M5_9ENTE</name>
<dbReference type="EMBL" id="NGJS01000002">
    <property type="protein sequence ID" value="RSU00298.1"/>
    <property type="molecule type" value="Genomic_DNA"/>
</dbReference>
<evidence type="ECO:0000313" key="2">
    <source>
        <dbReference type="Proteomes" id="UP000287857"/>
    </source>
</evidence>
<proteinExistence type="predicted"/>
<keyword evidence="2" id="KW-1185">Reference proteome</keyword>
<dbReference type="PANTHER" id="PTHR38448:SF2">
    <property type="entry name" value="REGULATORY PROTEIN YLBF"/>
    <property type="match status" value="1"/>
</dbReference>
<gene>
    <name evidence="1" type="ORF">CBF37_02280</name>
</gene>
<dbReference type="InterPro" id="IPR052767">
    <property type="entry name" value="Bact_com_dev_regulator"/>
</dbReference>
<comment type="caution">
    <text evidence="1">The sequence shown here is derived from an EMBL/GenBank/DDBJ whole genome shotgun (WGS) entry which is preliminary data.</text>
</comment>
<dbReference type="AlphaFoldDB" id="A0A430A1M5"/>
<dbReference type="Gene3D" id="1.20.1500.10">
    <property type="entry name" value="YheA/YmcA-like"/>
    <property type="match status" value="1"/>
</dbReference>
<sequence>MIINEELFKLEDCVFCLKDKLLSSSTVKSYLNHERALREDLEVEALISQFQEAKSVFERIEPYGNYAPGFREARRKLRKEKRALDTNPTVLVYKQSETELQNVLDYLALDISKSISEKIKVDAGNPFFEFASRGCGGGCHGK</sequence>
<accession>A0A430A1M5</accession>
<dbReference type="SUPFAM" id="SSF158622">
    <property type="entry name" value="YheA/YmcA-like"/>
    <property type="match status" value="1"/>
</dbReference>
<dbReference type="Pfam" id="PF06133">
    <property type="entry name" value="Com_YlbF"/>
    <property type="match status" value="1"/>
</dbReference>
<protein>
    <submittedName>
        <fullName evidence="1">Uncharacterized protein</fullName>
    </submittedName>
</protein>
<reference evidence="1 2" key="1">
    <citation type="submission" date="2017-05" db="EMBL/GenBank/DDBJ databases">
        <title>Vagococcus spp. assemblies.</title>
        <authorList>
            <person name="Gulvik C.A."/>
        </authorList>
    </citation>
    <scope>NUCLEOTIDE SEQUENCE [LARGE SCALE GENOMIC DNA]</scope>
    <source>
        <strain evidence="1 2">SS1995</strain>
    </source>
</reference>
<dbReference type="InterPro" id="IPR010368">
    <property type="entry name" value="Com_YlbF"/>
</dbReference>
<dbReference type="OrthoDB" id="2157513at2"/>